<organism evidence="1 2">
    <name type="scientific">Blattamonas nauphoetae</name>
    <dbReference type="NCBI Taxonomy" id="2049346"/>
    <lineage>
        <taxon>Eukaryota</taxon>
        <taxon>Metamonada</taxon>
        <taxon>Preaxostyla</taxon>
        <taxon>Oxymonadida</taxon>
        <taxon>Blattamonas</taxon>
    </lineage>
</organism>
<protein>
    <submittedName>
        <fullName evidence="1">Uncharacterized protein</fullName>
    </submittedName>
</protein>
<name>A0ABQ9Y0Q7_9EUKA</name>
<gene>
    <name evidence="1" type="ORF">BLNAU_7700</name>
</gene>
<reference evidence="1 2" key="1">
    <citation type="journal article" date="2022" name="bioRxiv">
        <title>Genomics of Preaxostyla Flagellates Illuminates Evolutionary Transitions and the Path Towards Mitochondrial Loss.</title>
        <authorList>
            <person name="Novak L.V.F."/>
            <person name="Treitli S.C."/>
            <person name="Pyrih J."/>
            <person name="Halakuc P."/>
            <person name="Pipaliya S.V."/>
            <person name="Vacek V."/>
            <person name="Brzon O."/>
            <person name="Soukal P."/>
            <person name="Eme L."/>
            <person name="Dacks J.B."/>
            <person name="Karnkowska A."/>
            <person name="Elias M."/>
            <person name="Hampl V."/>
        </authorList>
    </citation>
    <scope>NUCLEOTIDE SEQUENCE [LARGE SCALE GENOMIC DNA]</scope>
    <source>
        <strain evidence="1">NAU3</strain>
        <tissue evidence="1">Gut</tissue>
    </source>
</reference>
<proteinExistence type="predicted"/>
<keyword evidence="2" id="KW-1185">Reference proteome</keyword>
<evidence type="ECO:0000313" key="1">
    <source>
        <dbReference type="EMBL" id="KAK2957322.1"/>
    </source>
</evidence>
<comment type="caution">
    <text evidence="1">The sequence shown here is derived from an EMBL/GenBank/DDBJ whole genome shotgun (WGS) entry which is preliminary data.</text>
</comment>
<sequence length="122" mass="13294">MDSKYQIPKLGEQLGFNVNNSVGLNSFGVLWINTPSSGSGQACSSRLDEGVCVRMEVDHDSTPRTVQFFVNGEAGRYSVSGIPSSVRIGFSASHAGTSFRIDNIFRLSRPTPISDGMYEVIW</sequence>
<dbReference type="EMBL" id="JARBJD010000047">
    <property type="protein sequence ID" value="KAK2957322.1"/>
    <property type="molecule type" value="Genomic_DNA"/>
</dbReference>
<evidence type="ECO:0000313" key="2">
    <source>
        <dbReference type="Proteomes" id="UP001281761"/>
    </source>
</evidence>
<accession>A0ABQ9Y0Q7</accession>
<dbReference type="Proteomes" id="UP001281761">
    <property type="component" value="Unassembled WGS sequence"/>
</dbReference>